<dbReference type="RefSeq" id="WP_119950977.1">
    <property type="nucleotide sequence ID" value="NZ_QZEZ01000006.1"/>
</dbReference>
<protein>
    <submittedName>
        <fullName evidence="1">Iron-sulfur protein</fullName>
    </submittedName>
</protein>
<dbReference type="Proteomes" id="UP000265614">
    <property type="component" value="Unassembled WGS sequence"/>
</dbReference>
<accession>A0A3A3YTM2</accession>
<dbReference type="OrthoDB" id="4856898at2"/>
<dbReference type="EMBL" id="QZEZ01000006">
    <property type="protein sequence ID" value="RJK94795.1"/>
    <property type="molecule type" value="Genomic_DNA"/>
</dbReference>
<dbReference type="AlphaFoldDB" id="A0A3A3YTM2"/>
<comment type="caution">
    <text evidence="1">The sequence shown here is derived from an EMBL/GenBank/DDBJ whole genome shotgun (WGS) entry which is preliminary data.</text>
</comment>
<name>A0A3A3YTM2_9ACTN</name>
<organism evidence="1 2">
    <name type="scientific">Vallicoccus soli</name>
    <dbReference type="NCBI Taxonomy" id="2339232"/>
    <lineage>
        <taxon>Bacteria</taxon>
        <taxon>Bacillati</taxon>
        <taxon>Actinomycetota</taxon>
        <taxon>Actinomycetes</taxon>
        <taxon>Motilibacterales</taxon>
        <taxon>Vallicoccaceae</taxon>
        <taxon>Vallicoccus</taxon>
    </lineage>
</organism>
<keyword evidence="2" id="KW-1185">Reference proteome</keyword>
<gene>
    <name evidence="1" type="ORF">D5H78_13320</name>
</gene>
<sequence>MTAPVLPAPAVAAAHPLAATARRVSGLAEWFELAVPGGDGALPEGPLPWVDCSAVLDGSAVLRAWHRELRTRLEADAGAPVPALTVEAWVRAWYLCVPAYAGGLPFALDRRVPRLGPGALAVRVEGGRPSAVALLDPRFACLPDDPAAGSPLAEVLPDERALAARLRAEVVAHAAAFLDVEPRTVRRGPHQLWGGVLDALDGALSLPALLGGDVVRAVADAHLALPGPEAPLPSGSTCEVVDADVAPALSRRRITCCYNDKLPGQAAALCAGCPRALR</sequence>
<evidence type="ECO:0000313" key="1">
    <source>
        <dbReference type="EMBL" id="RJK94795.1"/>
    </source>
</evidence>
<proteinExistence type="predicted"/>
<evidence type="ECO:0000313" key="2">
    <source>
        <dbReference type="Proteomes" id="UP000265614"/>
    </source>
</evidence>
<reference evidence="1 2" key="1">
    <citation type="submission" date="2018-09" db="EMBL/GenBank/DDBJ databases">
        <title>YIM 75000 draft genome.</title>
        <authorList>
            <person name="Tang S."/>
            <person name="Feng Y."/>
        </authorList>
    </citation>
    <scope>NUCLEOTIDE SEQUENCE [LARGE SCALE GENOMIC DNA]</scope>
    <source>
        <strain evidence="1 2">YIM 75000</strain>
    </source>
</reference>